<name>A0AAD5UP86_9FUNG</name>
<feature type="transmembrane region" description="Helical" evidence="6">
    <location>
        <begin position="162"/>
        <end position="181"/>
    </location>
</feature>
<dbReference type="Gene3D" id="1.20.1250.20">
    <property type="entry name" value="MFS general substrate transporter like domains"/>
    <property type="match status" value="2"/>
</dbReference>
<feature type="transmembrane region" description="Helical" evidence="6">
    <location>
        <begin position="134"/>
        <end position="156"/>
    </location>
</feature>
<sequence length="399" mass="43359">MSFFGSKPYIVGVVTLGIFTDSFAYAVCISMFPFVVQKFGDDKDVGILISCFSIGLLLGSIVFGILGDVLNKRRTMAGGLVILAASTILMALVEEYWSLAIGRFVQGFSSGSIWVVGLALIVDSHNKEELGFAMSIPFTGYTLGTLVGPLAGGYLYKYGYSVPFYSTLGLICIDLIGRLLLKDPPAQVQTENITFIDFIKGLPKNKPLVIILTCTLLVGTVIGSLEVSMSLYLRDRYGFSSDQIGLGFLAIVIPETLTSPIGGWMYDKYGFGKTAVVGLIGSAGLLIALGFNFTYWVFVIILVFMTSCYSLALSPLLPEISTCVSPAAYSKTYGLFNCVFGGGFLVGPFVGSLLYQYFGWLWQCVMLSALTLLQIMLVYYYIVLARNSKVIEPEVPLQV</sequence>
<feature type="transmembrane region" description="Helical" evidence="6">
    <location>
        <begin position="208"/>
        <end position="232"/>
    </location>
</feature>
<feature type="transmembrane region" description="Helical" evidence="6">
    <location>
        <begin position="271"/>
        <end position="289"/>
    </location>
</feature>
<dbReference type="InterPro" id="IPR011701">
    <property type="entry name" value="MFS"/>
</dbReference>
<evidence type="ECO:0000313" key="9">
    <source>
        <dbReference type="Proteomes" id="UP001210925"/>
    </source>
</evidence>
<proteinExistence type="predicted"/>
<comment type="caution">
    <text evidence="8">The sequence shown here is derived from an EMBL/GenBank/DDBJ whole genome shotgun (WGS) entry which is preliminary data.</text>
</comment>
<dbReference type="InterPro" id="IPR050930">
    <property type="entry name" value="MFS_Vesicular_Transporter"/>
</dbReference>
<dbReference type="EMBL" id="JADGKB010000003">
    <property type="protein sequence ID" value="KAJ3261995.1"/>
    <property type="molecule type" value="Genomic_DNA"/>
</dbReference>
<evidence type="ECO:0000259" key="7">
    <source>
        <dbReference type="PROSITE" id="PS50850"/>
    </source>
</evidence>
<gene>
    <name evidence="8" type="ORF">HK103_003838</name>
</gene>
<evidence type="ECO:0000256" key="1">
    <source>
        <dbReference type="ARBA" id="ARBA00004141"/>
    </source>
</evidence>
<evidence type="ECO:0000256" key="3">
    <source>
        <dbReference type="ARBA" id="ARBA00022692"/>
    </source>
</evidence>
<dbReference type="InterPro" id="IPR036259">
    <property type="entry name" value="MFS_trans_sf"/>
</dbReference>
<dbReference type="AlphaFoldDB" id="A0AAD5UP86"/>
<dbReference type="PROSITE" id="PS50850">
    <property type="entry name" value="MFS"/>
    <property type="match status" value="1"/>
</dbReference>
<organism evidence="8 9">
    <name type="scientific">Boothiomyces macroporosus</name>
    <dbReference type="NCBI Taxonomy" id="261099"/>
    <lineage>
        <taxon>Eukaryota</taxon>
        <taxon>Fungi</taxon>
        <taxon>Fungi incertae sedis</taxon>
        <taxon>Chytridiomycota</taxon>
        <taxon>Chytridiomycota incertae sedis</taxon>
        <taxon>Chytridiomycetes</taxon>
        <taxon>Rhizophydiales</taxon>
        <taxon>Terramycetaceae</taxon>
        <taxon>Boothiomyces</taxon>
    </lineage>
</organism>
<comment type="subcellular location">
    <subcellularLocation>
        <location evidence="1">Membrane</location>
        <topology evidence="1">Multi-pass membrane protein</topology>
    </subcellularLocation>
</comment>
<feature type="transmembrane region" description="Helical" evidence="6">
    <location>
        <begin position="244"/>
        <end position="264"/>
    </location>
</feature>
<dbReference type="GO" id="GO:0022857">
    <property type="term" value="F:transmembrane transporter activity"/>
    <property type="evidence" value="ECO:0007669"/>
    <property type="project" value="InterPro"/>
</dbReference>
<keyword evidence="9" id="KW-1185">Reference proteome</keyword>
<evidence type="ECO:0000256" key="2">
    <source>
        <dbReference type="ARBA" id="ARBA00022448"/>
    </source>
</evidence>
<dbReference type="InterPro" id="IPR020846">
    <property type="entry name" value="MFS_dom"/>
</dbReference>
<evidence type="ECO:0000256" key="6">
    <source>
        <dbReference type="SAM" id="Phobius"/>
    </source>
</evidence>
<feature type="transmembrane region" description="Helical" evidence="6">
    <location>
        <begin position="334"/>
        <end position="354"/>
    </location>
</feature>
<protein>
    <recommendedName>
        <fullName evidence="7">Major facilitator superfamily (MFS) profile domain-containing protein</fullName>
    </recommendedName>
</protein>
<feature type="transmembrane region" description="Helical" evidence="6">
    <location>
        <begin position="295"/>
        <end position="313"/>
    </location>
</feature>
<evidence type="ECO:0000256" key="5">
    <source>
        <dbReference type="ARBA" id="ARBA00023136"/>
    </source>
</evidence>
<keyword evidence="2" id="KW-0813">Transport</keyword>
<dbReference type="PANTHER" id="PTHR23506:SF23">
    <property type="entry name" value="GH10249P"/>
    <property type="match status" value="1"/>
</dbReference>
<dbReference type="GO" id="GO:0016020">
    <property type="term" value="C:membrane"/>
    <property type="evidence" value="ECO:0007669"/>
    <property type="project" value="UniProtKB-SubCell"/>
</dbReference>
<keyword evidence="5 6" id="KW-0472">Membrane</keyword>
<keyword evidence="3 6" id="KW-0812">Transmembrane</keyword>
<evidence type="ECO:0000313" key="8">
    <source>
        <dbReference type="EMBL" id="KAJ3261995.1"/>
    </source>
</evidence>
<dbReference type="CDD" id="cd17325">
    <property type="entry name" value="MFS_MdtG_SLC18_like"/>
    <property type="match status" value="1"/>
</dbReference>
<reference evidence="8" key="1">
    <citation type="submission" date="2020-05" db="EMBL/GenBank/DDBJ databases">
        <title>Phylogenomic resolution of chytrid fungi.</title>
        <authorList>
            <person name="Stajich J.E."/>
            <person name="Amses K."/>
            <person name="Simmons R."/>
            <person name="Seto K."/>
            <person name="Myers J."/>
            <person name="Bonds A."/>
            <person name="Quandt C.A."/>
            <person name="Barry K."/>
            <person name="Liu P."/>
            <person name="Grigoriev I."/>
            <person name="Longcore J.E."/>
            <person name="James T.Y."/>
        </authorList>
    </citation>
    <scope>NUCLEOTIDE SEQUENCE</scope>
    <source>
        <strain evidence="8">PLAUS21</strain>
    </source>
</reference>
<feature type="transmembrane region" description="Helical" evidence="6">
    <location>
        <begin position="9"/>
        <end position="35"/>
    </location>
</feature>
<feature type="transmembrane region" description="Helical" evidence="6">
    <location>
        <begin position="360"/>
        <end position="382"/>
    </location>
</feature>
<accession>A0AAD5UP86</accession>
<evidence type="ECO:0000256" key="4">
    <source>
        <dbReference type="ARBA" id="ARBA00022989"/>
    </source>
</evidence>
<feature type="transmembrane region" description="Helical" evidence="6">
    <location>
        <begin position="47"/>
        <end position="66"/>
    </location>
</feature>
<dbReference type="PANTHER" id="PTHR23506">
    <property type="entry name" value="GH10249P"/>
    <property type="match status" value="1"/>
</dbReference>
<keyword evidence="4 6" id="KW-1133">Transmembrane helix</keyword>
<dbReference type="Proteomes" id="UP001210925">
    <property type="component" value="Unassembled WGS sequence"/>
</dbReference>
<dbReference type="Pfam" id="PF07690">
    <property type="entry name" value="MFS_1"/>
    <property type="match status" value="1"/>
</dbReference>
<dbReference type="SUPFAM" id="SSF103473">
    <property type="entry name" value="MFS general substrate transporter"/>
    <property type="match status" value="1"/>
</dbReference>
<feature type="domain" description="Major facilitator superfamily (MFS) profile" evidence="7">
    <location>
        <begin position="10"/>
        <end position="386"/>
    </location>
</feature>
<feature type="transmembrane region" description="Helical" evidence="6">
    <location>
        <begin position="78"/>
        <end position="98"/>
    </location>
</feature>